<reference evidence="2 3" key="1">
    <citation type="submission" date="2019-02" db="EMBL/GenBank/DDBJ databases">
        <authorList>
            <person name="Fomenkov A."/>
            <person name="Dubinina G."/>
            <person name="Grabovich M."/>
            <person name="Vincze T."/>
            <person name="Roberts R.J."/>
        </authorList>
    </citation>
    <scope>NUCLEOTIDE SEQUENCE [LARGE SCALE GENOMIC DNA]</scope>
    <source>
        <strain evidence="2 3">P</strain>
    </source>
</reference>
<evidence type="ECO:0000256" key="1">
    <source>
        <dbReference type="ARBA" id="ARBA00022962"/>
    </source>
</evidence>
<dbReference type="CDD" id="cd03109">
    <property type="entry name" value="DTBS"/>
    <property type="match status" value="1"/>
</dbReference>
<evidence type="ECO:0000313" key="2">
    <source>
        <dbReference type="EMBL" id="QEN04680.1"/>
    </source>
</evidence>
<dbReference type="SUPFAM" id="SSF52540">
    <property type="entry name" value="P-loop containing nucleoside triphosphate hydrolases"/>
    <property type="match status" value="1"/>
</dbReference>
<dbReference type="PANTHER" id="PTHR21343:SF8">
    <property type="entry name" value="DRTGG DOMAIN-CONTAINING PROTEIN"/>
    <property type="match status" value="1"/>
</dbReference>
<dbReference type="RefSeq" id="WP_149567923.1">
    <property type="nucleotide sequence ID" value="NZ_CP035807.1"/>
</dbReference>
<evidence type="ECO:0000313" key="3">
    <source>
        <dbReference type="Proteomes" id="UP000323824"/>
    </source>
</evidence>
<sequence>MQKIIYIAGFRQHAGKTFTSLGIISRLREVYSPNEIGYIKPVGQELFTLPDGRKIDKDAIIIKEYALPSLNLDTVSPVRLGRGVTKSYLESQDQELLTKEYCRSIDEAISKLKDKKIIIAEGTGHPGVGGIVNLSNSDVSIRLNSDIIYLAGGGIGKTLDMLEVDLNYFHSKGARVKGIIFNKLIPNKIDDMKKHITEEYITKRFSKDGSPIHILGWMPEVKGLNKPSMRLIKKSFQNAIIAGDSDETQWNRPVTGVTIISQSYKKVNPQENVKAGSVIILSSNSLRRLKKILVYTKSQAPQDRIAGFIFTCTKKQESFPKSLKLVTNYKVPAIYVREDTSTADEILYKCIKNTKLQSHETKKSDQIIKAFKENFDLEKFKNSFLG</sequence>
<keyword evidence="3" id="KW-1185">Reference proteome</keyword>
<keyword evidence="1" id="KW-0315">Glutamine amidotransferase</keyword>
<dbReference type="EMBL" id="CP035807">
    <property type="protein sequence ID" value="QEN04680.1"/>
    <property type="molecule type" value="Genomic_DNA"/>
</dbReference>
<dbReference type="Proteomes" id="UP000323824">
    <property type="component" value="Chromosome"/>
</dbReference>
<proteinExistence type="predicted"/>
<dbReference type="OrthoDB" id="9808302at2"/>
<dbReference type="Gene3D" id="3.40.50.300">
    <property type="entry name" value="P-loop containing nucleotide triphosphate hydrolases"/>
    <property type="match status" value="1"/>
</dbReference>
<dbReference type="InterPro" id="IPR027417">
    <property type="entry name" value="P-loop_NTPase"/>
</dbReference>
<organism evidence="2 3">
    <name type="scientific">Thiospirochaeta perfilievii</name>
    <dbReference type="NCBI Taxonomy" id="252967"/>
    <lineage>
        <taxon>Bacteria</taxon>
        <taxon>Pseudomonadati</taxon>
        <taxon>Spirochaetota</taxon>
        <taxon>Spirochaetia</taxon>
        <taxon>Spirochaetales</taxon>
        <taxon>Spirochaetaceae</taxon>
        <taxon>Thiospirochaeta</taxon>
    </lineage>
</organism>
<dbReference type="AlphaFoldDB" id="A0A5C1QC55"/>
<dbReference type="PANTHER" id="PTHR21343">
    <property type="entry name" value="DETHIOBIOTIN SYNTHETASE"/>
    <property type="match status" value="1"/>
</dbReference>
<protein>
    <recommendedName>
        <fullName evidence="4">DRTGG domain-containing protein</fullName>
    </recommendedName>
</protein>
<gene>
    <name evidence="2" type="ORF">EW093_08165</name>
</gene>
<dbReference type="KEGG" id="sper:EW093_08165"/>
<evidence type="ECO:0008006" key="4">
    <source>
        <dbReference type="Google" id="ProtNLM"/>
    </source>
</evidence>
<name>A0A5C1QC55_9SPIO</name>
<dbReference type="Pfam" id="PF13500">
    <property type="entry name" value="AAA_26"/>
    <property type="match status" value="1"/>
</dbReference>
<accession>A0A5C1QC55</accession>
<reference evidence="2 3" key="2">
    <citation type="submission" date="2019-09" db="EMBL/GenBank/DDBJ databases">
        <title>Complete Genome Sequence and Methylome Analysis of free living Spirochaetas.</title>
        <authorList>
            <person name="Leshcheva N."/>
            <person name="Mikheeva N."/>
        </authorList>
    </citation>
    <scope>NUCLEOTIDE SEQUENCE [LARGE SCALE GENOMIC DNA]</scope>
    <source>
        <strain evidence="2 3">P</strain>
    </source>
</reference>